<dbReference type="Pfam" id="PF25057">
    <property type="entry name" value="CUT_N"/>
    <property type="match status" value="1"/>
</dbReference>
<dbReference type="OrthoDB" id="6139674at2759"/>
<keyword evidence="3" id="KW-1003">Cell membrane</keyword>
<feature type="compositionally biased region" description="Low complexity" evidence="8">
    <location>
        <begin position="265"/>
        <end position="280"/>
    </location>
</feature>
<evidence type="ECO:0000256" key="4">
    <source>
        <dbReference type="ARBA" id="ARBA00022692"/>
    </source>
</evidence>
<keyword evidence="11" id="KW-1185">Reference proteome</keyword>
<dbReference type="SMART" id="SM00241">
    <property type="entry name" value="ZP"/>
    <property type="match status" value="1"/>
</dbReference>
<keyword evidence="5" id="KW-0732">Signal</keyword>
<dbReference type="InterPro" id="IPR057475">
    <property type="entry name" value="CUT_C"/>
</dbReference>
<evidence type="ECO:0000256" key="7">
    <source>
        <dbReference type="ARBA" id="ARBA00023136"/>
    </source>
</evidence>
<dbReference type="Proteomes" id="UP000783686">
    <property type="component" value="Unassembled WGS sequence"/>
</dbReference>
<dbReference type="AlphaFoldDB" id="A0A811K2Z2"/>
<keyword evidence="6" id="KW-1133">Transmembrane helix</keyword>
<keyword evidence="7" id="KW-0472">Membrane</keyword>
<reference evidence="10" key="1">
    <citation type="submission" date="2020-09" db="EMBL/GenBank/DDBJ databases">
        <authorList>
            <person name="Kikuchi T."/>
        </authorList>
    </citation>
    <scope>NUCLEOTIDE SEQUENCE</scope>
    <source>
        <strain evidence="10">SH1</strain>
    </source>
</reference>
<dbReference type="PANTHER" id="PTHR22907">
    <property type="entry name" value="GH04558P"/>
    <property type="match status" value="1"/>
</dbReference>
<evidence type="ECO:0000256" key="6">
    <source>
        <dbReference type="ARBA" id="ARBA00022989"/>
    </source>
</evidence>
<keyword evidence="4" id="KW-0812">Transmembrane</keyword>
<proteinExistence type="predicted"/>
<evidence type="ECO:0000256" key="8">
    <source>
        <dbReference type="SAM" id="MobiDB-lite"/>
    </source>
</evidence>
<dbReference type="EMBL" id="CAJFCW020000002">
    <property type="protein sequence ID" value="CAG9089501.1"/>
    <property type="molecule type" value="Genomic_DNA"/>
</dbReference>
<name>A0A811K2Z2_9BILA</name>
<dbReference type="InterPro" id="IPR056953">
    <property type="entry name" value="CUT_N"/>
</dbReference>
<evidence type="ECO:0000256" key="3">
    <source>
        <dbReference type="ARBA" id="ARBA00022475"/>
    </source>
</evidence>
<evidence type="ECO:0000256" key="2">
    <source>
        <dbReference type="ARBA" id="ARBA00022460"/>
    </source>
</evidence>
<protein>
    <recommendedName>
        <fullName evidence="9">ZP domain-containing protein</fullName>
    </recommendedName>
</protein>
<evidence type="ECO:0000313" key="10">
    <source>
        <dbReference type="EMBL" id="CAD5209508.1"/>
    </source>
</evidence>
<accession>A0A811K2Z2</accession>
<comment type="subcellular location">
    <subcellularLocation>
        <location evidence="1">Cell membrane</location>
        <topology evidence="1">Single-pass type I membrane protein</topology>
    </subcellularLocation>
</comment>
<comment type="caution">
    <text evidence="10">The sequence shown here is derived from an EMBL/GenBank/DDBJ whole genome shotgun (WGS) entry which is preliminary data.</text>
</comment>
<dbReference type="Pfam" id="PF25301">
    <property type="entry name" value="CUT_C"/>
    <property type="match status" value="1"/>
</dbReference>
<feature type="domain" description="ZP" evidence="9">
    <location>
        <begin position="1"/>
        <end position="236"/>
    </location>
</feature>
<dbReference type="InterPro" id="IPR051962">
    <property type="entry name" value="Cuticlin"/>
</dbReference>
<dbReference type="PANTHER" id="PTHR22907:SF58">
    <property type="entry name" value="ZP DOMAIN-CONTAINING PROTEIN"/>
    <property type="match status" value="1"/>
</dbReference>
<keyword evidence="2" id="KW-0193">Cuticle</keyword>
<evidence type="ECO:0000256" key="5">
    <source>
        <dbReference type="ARBA" id="ARBA00022729"/>
    </source>
</evidence>
<organism evidence="10 11">
    <name type="scientific">Bursaphelenchus okinawaensis</name>
    <dbReference type="NCBI Taxonomy" id="465554"/>
    <lineage>
        <taxon>Eukaryota</taxon>
        <taxon>Metazoa</taxon>
        <taxon>Ecdysozoa</taxon>
        <taxon>Nematoda</taxon>
        <taxon>Chromadorea</taxon>
        <taxon>Rhabditida</taxon>
        <taxon>Tylenchina</taxon>
        <taxon>Tylenchomorpha</taxon>
        <taxon>Aphelenchoidea</taxon>
        <taxon>Aphelenchoididae</taxon>
        <taxon>Bursaphelenchus</taxon>
    </lineage>
</organism>
<dbReference type="GO" id="GO:0005886">
    <property type="term" value="C:plasma membrane"/>
    <property type="evidence" value="ECO:0007669"/>
    <property type="project" value="UniProtKB-SubCell"/>
</dbReference>
<dbReference type="GO" id="GO:0042302">
    <property type="term" value="F:structural constituent of cuticle"/>
    <property type="evidence" value="ECO:0007669"/>
    <property type="project" value="UniProtKB-KW"/>
</dbReference>
<sequence>MRLHFVPEQNQPFSGHIYVKGFYFSKHCHLDYTQSKIHDPFFFHVPFKSECQLKREKKDHGTMFSMIVVVQHHPLFITEYDKAYDVSCFYNENENNLEQKVEINEMTTIGLTDEKFLPDCRYTVLHGGISGEPVKFANIGETLVHKWECQTSTQGILVHSCYVRDGIGTEFLLLDDRGCPTNGSLIKQITYNPNLTSAYTPINAFKFADQMVVYFSCQITLCRTADLGCEGITPPLCGLDVEPSNGSSSNNTDSGVDMNGNDRLTSTTATTTTTTSDATSGNGQAEAQLADSSNIFYSMPFPSARHARNARKRREERNFTEVTLDVNTDSLIIFTKDENPNGNLAFKIDSICSAAYNQISIGWFCLIIGK</sequence>
<dbReference type="EMBL" id="CAJFDH010000002">
    <property type="protein sequence ID" value="CAD5209508.1"/>
    <property type="molecule type" value="Genomic_DNA"/>
</dbReference>
<gene>
    <name evidence="10" type="ORF">BOKJ2_LOCUS2722</name>
</gene>
<evidence type="ECO:0000256" key="1">
    <source>
        <dbReference type="ARBA" id="ARBA00004251"/>
    </source>
</evidence>
<dbReference type="PROSITE" id="PS51034">
    <property type="entry name" value="ZP_2"/>
    <property type="match status" value="1"/>
</dbReference>
<dbReference type="Proteomes" id="UP000614601">
    <property type="component" value="Unassembled WGS sequence"/>
</dbReference>
<evidence type="ECO:0000313" key="11">
    <source>
        <dbReference type="Proteomes" id="UP000614601"/>
    </source>
</evidence>
<evidence type="ECO:0000259" key="9">
    <source>
        <dbReference type="PROSITE" id="PS51034"/>
    </source>
</evidence>
<dbReference type="InterPro" id="IPR001507">
    <property type="entry name" value="ZP_dom"/>
</dbReference>
<feature type="region of interest" description="Disordered" evidence="8">
    <location>
        <begin position="243"/>
        <end position="284"/>
    </location>
</feature>